<feature type="signal peptide" evidence="1">
    <location>
        <begin position="1"/>
        <end position="24"/>
    </location>
</feature>
<dbReference type="Pfam" id="PF13568">
    <property type="entry name" value="OMP_b-brl_2"/>
    <property type="match status" value="1"/>
</dbReference>
<evidence type="ECO:0000313" key="5">
    <source>
        <dbReference type="Proteomes" id="UP000184384"/>
    </source>
</evidence>
<dbReference type="Proteomes" id="UP000237771">
    <property type="component" value="Unassembled WGS sequence"/>
</dbReference>
<keyword evidence="6" id="KW-1185">Reference proteome</keyword>
<dbReference type="AlphaFoldDB" id="A0A1M5T270"/>
<name>A0A1M5T270_9FLAO</name>
<evidence type="ECO:0000313" key="4">
    <source>
        <dbReference type="EMBL" id="SHH44884.1"/>
    </source>
</evidence>
<sequence length="214" mass="23346">MKNSKTIFLASIALTFMVCTSITAQENAPKFGIKGGVNFSNLYTDNVDDENVLTGFNIGLFAKLPISNSFAIQPEIYYSGKGAEVIYDNTLASGTARFKLNYIEVPVMLVANISKNFNIQAGPYVSYLINGKTTNESNDGSFNFEDNIDVNDFNRIDAGLAAGLGLDLGMISLGVRYNYGLVKVGKEKNYFGTNYTFPDAKNSVLSFYAAISFN</sequence>
<dbReference type="InterPro" id="IPR025665">
    <property type="entry name" value="Beta-barrel_OMP_2"/>
</dbReference>
<feature type="domain" description="Outer membrane protein beta-barrel" evidence="2">
    <location>
        <begin position="28"/>
        <end position="183"/>
    </location>
</feature>
<evidence type="ECO:0000256" key="1">
    <source>
        <dbReference type="SAM" id="SignalP"/>
    </source>
</evidence>
<evidence type="ECO:0000313" key="3">
    <source>
        <dbReference type="EMBL" id="PRZ20671.1"/>
    </source>
</evidence>
<dbReference type="RefSeq" id="WP_084089638.1">
    <property type="nucleotide sequence ID" value="NZ_FQWO01000013.1"/>
</dbReference>
<reference evidence="4" key="2">
    <citation type="submission" date="2016-11" db="EMBL/GenBank/DDBJ databases">
        <authorList>
            <person name="Jaros S."/>
            <person name="Januszkiewicz K."/>
            <person name="Wedrychowicz H."/>
        </authorList>
    </citation>
    <scope>NUCLEOTIDE SEQUENCE [LARGE SCALE GENOMIC DNA]</scope>
    <source>
        <strain evidence="4">DSM 19729</strain>
    </source>
</reference>
<reference evidence="5" key="1">
    <citation type="submission" date="2016-11" db="EMBL/GenBank/DDBJ databases">
        <authorList>
            <person name="Varghese N."/>
            <person name="Submissions S."/>
        </authorList>
    </citation>
    <scope>NUCLEOTIDE SEQUENCE [LARGE SCALE GENOMIC DNA]</scope>
    <source>
        <strain evidence="5">DSM 19729</strain>
    </source>
</reference>
<dbReference type="STRING" id="280093.SAMN05443373_11347"/>
<keyword evidence="1" id="KW-0732">Signal</keyword>
<dbReference type="EMBL" id="FQWO01000013">
    <property type="protein sequence ID" value="SHH44884.1"/>
    <property type="molecule type" value="Genomic_DNA"/>
</dbReference>
<evidence type="ECO:0000313" key="6">
    <source>
        <dbReference type="Proteomes" id="UP000237771"/>
    </source>
</evidence>
<feature type="chain" id="PRO_5009913833" evidence="1">
    <location>
        <begin position="25"/>
        <end position="214"/>
    </location>
</feature>
<gene>
    <name evidence="3" type="ORF">BC624_11147</name>
    <name evidence="4" type="ORF">SAMN05443373_11347</name>
</gene>
<organism evidence="4 5">
    <name type="scientific">Flavobacterium granuli</name>
    <dbReference type="NCBI Taxonomy" id="280093"/>
    <lineage>
        <taxon>Bacteria</taxon>
        <taxon>Pseudomonadati</taxon>
        <taxon>Bacteroidota</taxon>
        <taxon>Flavobacteriia</taxon>
        <taxon>Flavobacteriales</taxon>
        <taxon>Flavobacteriaceae</taxon>
        <taxon>Flavobacterium</taxon>
    </lineage>
</organism>
<evidence type="ECO:0000259" key="2">
    <source>
        <dbReference type="Pfam" id="PF13568"/>
    </source>
</evidence>
<reference evidence="3 6" key="3">
    <citation type="submission" date="2018-03" db="EMBL/GenBank/DDBJ databases">
        <title>Genomic Encyclopedia of Archaeal and Bacterial Type Strains, Phase II (KMG-II): from individual species to whole genera.</title>
        <authorList>
            <person name="Goeker M."/>
        </authorList>
    </citation>
    <scope>NUCLEOTIDE SEQUENCE [LARGE SCALE GENOMIC DNA]</scope>
    <source>
        <strain evidence="3 6">DSM 17797</strain>
    </source>
</reference>
<proteinExistence type="predicted"/>
<dbReference type="Proteomes" id="UP000184384">
    <property type="component" value="Unassembled WGS sequence"/>
</dbReference>
<accession>A0A1M5T270</accession>
<dbReference type="EMBL" id="PVUB01000011">
    <property type="protein sequence ID" value="PRZ20671.1"/>
    <property type="molecule type" value="Genomic_DNA"/>
</dbReference>
<protein>
    <submittedName>
        <fullName evidence="4">Outer membrane protein beta-barrel domain-containing protein</fullName>
    </submittedName>
    <submittedName>
        <fullName evidence="3">Outer membrane protein with beta-barrel domain</fullName>
    </submittedName>
</protein>